<proteinExistence type="predicted"/>
<dbReference type="OMA" id="TWYRTTI"/>
<reference evidence="1" key="2">
    <citation type="submission" date="2021-03" db="EMBL/GenBank/DDBJ databases">
        <authorList>
            <person name="Alouane T."/>
            <person name="Langin T."/>
            <person name="Bonhomme L."/>
        </authorList>
    </citation>
    <scope>NUCLEOTIDE SEQUENCE</scope>
    <source>
        <strain evidence="1">MDC_Fg202</strain>
    </source>
</reference>
<evidence type="ECO:0000313" key="2">
    <source>
        <dbReference type="EMBL" id="VIO53585.1"/>
    </source>
</evidence>
<sequence length="106" mass="12388">MVDFYNKPQRRNACPQHQQLSCQVEKDSETTLGFDELDRGRFRLFGIFSSSRCPSPAFTRVMHTLLTLPRHGSWSGLTKAVNQHQSQEIEAQWWKGLTWYRTTITN</sequence>
<organism evidence="2">
    <name type="scientific">Gibberella zeae</name>
    <name type="common">Wheat head blight fungus</name>
    <name type="synonym">Fusarium graminearum</name>
    <dbReference type="NCBI Taxonomy" id="5518"/>
    <lineage>
        <taxon>Eukaryota</taxon>
        <taxon>Fungi</taxon>
        <taxon>Dikarya</taxon>
        <taxon>Ascomycota</taxon>
        <taxon>Pezizomycotina</taxon>
        <taxon>Sordariomycetes</taxon>
        <taxon>Hypocreomycetidae</taxon>
        <taxon>Hypocreales</taxon>
        <taxon>Nectriaceae</taxon>
        <taxon>Fusarium</taxon>
    </lineage>
</organism>
<accession>A0A679PAM2</accession>
<dbReference type="EMBL" id="CAAKMV010000066">
    <property type="protein sequence ID" value="VIO53585.1"/>
    <property type="molecule type" value="Genomic_DNA"/>
</dbReference>
<reference evidence="2" key="1">
    <citation type="submission" date="2019-04" db="EMBL/GenBank/DDBJ databases">
        <authorList>
            <person name="Melise S."/>
            <person name="Noan J."/>
            <person name="Okalmin O."/>
        </authorList>
    </citation>
    <scope>NUCLEOTIDE SEQUENCE</scope>
    <source>
        <strain evidence="2">FN9</strain>
    </source>
</reference>
<protein>
    <submittedName>
        <fullName evidence="2">Uncharacterized protein</fullName>
    </submittedName>
</protein>
<dbReference type="OrthoDB" id="10268523at2759"/>
<gene>
    <name evidence="2" type="ORF">FUG_LOCUS89370</name>
    <name evidence="1" type="ORF">MDCFG202_LOCUS33924</name>
</gene>
<name>A0A679PAM2_GIBZA</name>
<evidence type="ECO:0000313" key="1">
    <source>
        <dbReference type="EMBL" id="CAG1966137.1"/>
    </source>
</evidence>
<dbReference type="Proteomes" id="UP000746612">
    <property type="component" value="Unassembled WGS sequence"/>
</dbReference>
<dbReference type="AlphaFoldDB" id="A0A679PAM2"/>
<dbReference type="EMBL" id="CAJPIJ010000071">
    <property type="protein sequence ID" value="CAG1966137.1"/>
    <property type="molecule type" value="Genomic_DNA"/>
</dbReference>